<dbReference type="KEGG" id="dmm:dnm_026170"/>
<dbReference type="EMBL" id="CP061800">
    <property type="protein sequence ID" value="QTA86593.1"/>
    <property type="molecule type" value="Genomic_DNA"/>
</dbReference>
<dbReference type="AlphaFoldDB" id="A0A975GN76"/>
<organism evidence="1 2">
    <name type="scientific">Desulfonema magnum</name>
    <dbReference type="NCBI Taxonomy" id="45655"/>
    <lineage>
        <taxon>Bacteria</taxon>
        <taxon>Pseudomonadati</taxon>
        <taxon>Thermodesulfobacteriota</taxon>
        <taxon>Desulfobacteria</taxon>
        <taxon>Desulfobacterales</taxon>
        <taxon>Desulfococcaceae</taxon>
        <taxon>Desulfonema</taxon>
    </lineage>
</organism>
<proteinExistence type="predicted"/>
<reference evidence="1" key="1">
    <citation type="journal article" date="2021" name="Microb. Physiol.">
        <title>Proteogenomic Insights into the Physiology of Marine, Sulfate-Reducing, Filamentous Desulfonema limicola and Desulfonema magnum.</title>
        <authorList>
            <person name="Schnaars V."/>
            <person name="Wohlbrand L."/>
            <person name="Scheve S."/>
            <person name="Hinrichs C."/>
            <person name="Reinhardt R."/>
            <person name="Rabus R."/>
        </authorList>
    </citation>
    <scope>NUCLEOTIDE SEQUENCE</scope>
    <source>
        <strain evidence="1">4be13</strain>
    </source>
</reference>
<evidence type="ECO:0000313" key="2">
    <source>
        <dbReference type="Proteomes" id="UP000663722"/>
    </source>
</evidence>
<accession>A0A975GN76</accession>
<gene>
    <name evidence="1" type="ORF">dnm_026170</name>
</gene>
<keyword evidence="2" id="KW-1185">Reference proteome</keyword>
<sequence length="48" mass="5424">MSVLTRSLRTEKLVEGGNCQFEALTPEIPKTASEMTDIPEPHDRLIRI</sequence>
<name>A0A975GN76_9BACT</name>
<evidence type="ECO:0000313" key="1">
    <source>
        <dbReference type="EMBL" id="QTA86593.1"/>
    </source>
</evidence>
<dbReference type="Proteomes" id="UP000663722">
    <property type="component" value="Chromosome"/>
</dbReference>
<protein>
    <submittedName>
        <fullName evidence="1">Uncharacterized protein</fullName>
    </submittedName>
</protein>